<reference evidence="2" key="1">
    <citation type="submission" date="2014-12" db="EMBL/GenBank/DDBJ databases">
        <title>Insight into the proteome of Arion vulgaris.</title>
        <authorList>
            <person name="Aradska J."/>
            <person name="Bulat T."/>
            <person name="Smidak R."/>
            <person name="Sarate P."/>
            <person name="Gangsoo J."/>
            <person name="Sialana F."/>
            <person name="Bilban M."/>
            <person name="Lubec G."/>
        </authorList>
    </citation>
    <scope>NUCLEOTIDE SEQUENCE</scope>
    <source>
        <tissue evidence="2">Skin</tissue>
    </source>
</reference>
<sequence length="100" mass="10774">GNFELSSSDSEDSECSGGIGSGSIENNRKEQLKKYLEGAAVLAEIIEDAENLTLGDTENFVPQEGQASECTDSLADEDLPDKSLSNLDLPVDEQELFETM</sequence>
<feature type="region of interest" description="Disordered" evidence="1">
    <location>
        <begin position="1"/>
        <end position="27"/>
    </location>
</feature>
<organism evidence="2">
    <name type="scientific">Arion vulgaris</name>
    <dbReference type="NCBI Taxonomy" id="1028688"/>
    <lineage>
        <taxon>Eukaryota</taxon>
        <taxon>Metazoa</taxon>
        <taxon>Spiralia</taxon>
        <taxon>Lophotrochozoa</taxon>
        <taxon>Mollusca</taxon>
        <taxon>Gastropoda</taxon>
        <taxon>Heterobranchia</taxon>
        <taxon>Euthyneura</taxon>
        <taxon>Panpulmonata</taxon>
        <taxon>Eupulmonata</taxon>
        <taxon>Stylommatophora</taxon>
        <taxon>Helicina</taxon>
        <taxon>Arionoidea</taxon>
        <taxon>Arionidae</taxon>
        <taxon>Arion</taxon>
    </lineage>
</organism>
<dbReference type="EMBL" id="HACG01001057">
    <property type="protein sequence ID" value="CEK47922.1"/>
    <property type="molecule type" value="Transcribed_RNA"/>
</dbReference>
<evidence type="ECO:0000313" key="2">
    <source>
        <dbReference type="EMBL" id="CEK47922.1"/>
    </source>
</evidence>
<dbReference type="AlphaFoldDB" id="A0A0B6XV85"/>
<protein>
    <submittedName>
        <fullName evidence="2">Uncharacterized protein</fullName>
    </submittedName>
</protein>
<accession>A0A0B6XV85</accession>
<evidence type="ECO:0000256" key="1">
    <source>
        <dbReference type="SAM" id="MobiDB-lite"/>
    </source>
</evidence>
<feature type="region of interest" description="Disordered" evidence="1">
    <location>
        <begin position="65"/>
        <end position="86"/>
    </location>
</feature>
<feature type="non-terminal residue" evidence="2">
    <location>
        <position position="1"/>
    </location>
</feature>
<gene>
    <name evidence="2" type="primary">ORF2639</name>
</gene>
<name>A0A0B6XV85_9EUPU</name>
<feature type="non-terminal residue" evidence="2">
    <location>
        <position position="100"/>
    </location>
</feature>
<proteinExistence type="predicted"/>